<reference evidence="2" key="1">
    <citation type="submission" date="2016-11" db="EMBL/GenBank/DDBJ databases">
        <authorList>
            <person name="Varghese N."/>
            <person name="Submissions S."/>
        </authorList>
    </citation>
    <scope>NUCLEOTIDE SEQUENCE [LARGE SCALE GENOMIC DNA]</scope>
    <source>
        <strain evidence="2">DSM 16579</strain>
    </source>
</reference>
<dbReference type="EMBL" id="FQVF01000039">
    <property type="protein sequence ID" value="SHG88427.1"/>
    <property type="molecule type" value="Genomic_DNA"/>
</dbReference>
<name>A0A1M5NG22_9GAMM</name>
<organism evidence="1 2">
    <name type="scientific">Marinomonas polaris DSM 16579</name>
    <dbReference type="NCBI Taxonomy" id="1122206"/>
    <lineage>
        <taxon>Bacteria</taxon>
        <taxon>Pseudomonadati</taxon>
        <taxon>Pseudomonadota</taxon>
        <taxon>Gammaproteobacteria</taxon>
        <taxon>Oceanospirillales</taxon>
        <taxon>Oceanospirillaceae</taxon>
        <taxon>Marinomonas</taxon>
    </lineage>
</organism>
<dbReference type="STRING" id="1122206.SAMN02745753_04651"/>
<dbReference type="RefSeq" id="WP_072842454.1">
    <property type="nucleotide sequence ID" value="NZ_FQVF01000039.1"/>
</dbReference>
<dbReference type="OrthoDB" id="5917620at2"/>
<accession>A0A1M5NG22</accession>
<dbReference type="Proteomes" id="UP000184517">
    <property type="component" value="Unassembled WGS sequence"/>
</dbReference>
<sequence>MDNVPSEKPRFIKRVQSLIFTIAAVMLSIGQWSDTKQMSIEVYEGFIAQFTDKIELERLSKVKVGGNLNFIEQTFGIATVIKSSQTIKNLEYRYYPDSKYILAIAAQNNSIKGYQVISLDNSFYPVLPFSEKKLGGFVYSEYAPYFDEIRSDDVNLTYYLESHSLGRAGLFFNQFVTYVGYGASYSESVASGNEISLLNESMLQKGQDQSSEIINKLRGMIKPNVFSIGDIDASTAADMLVTRYEYAAYFKGE</sequence>
<gene>
    <name evidence="1" type="ORF">SAMN02745753_04651</name>
</gene>
<dbReference type="InterPro" id="IPR050010">
    <property type="entry name" value="ETEC_3214_dom"/>
</dbReference>
<proteinExistence type="predicted"/>
<dbReference type="NCBIfam" id="NF043066">
    <property type="entry name" value="ETEC_3214_dom"/>
    <property type="match status" value="1"/>
</dbReference>
<keyword evidence="2" id="KW-1185">Reference proteome</keyword>
<evidence type="ECO:0000313" key="1">
    <source>
        <dbReference type="EMBL" id="SHG88427.1"/>
    </source>
</evidence>
<dbReference type="AlphaFoldDB" id="A0A1M5NG22"/>
<protein>
    <submittedName>
        <fullName evidence="1">Uncharacterized protein</fullName>
    </submittedName>
</protein>
<evidence type="ECO:0000313" key="2">
    <source>
        <dbReference type="Proteomes" id="UP000184517"/>
    </source>
</evidence>